<keyword evidence="2 5" id="KW-0812">Transmembrane</keyword>
<keyword evidence="4 5" id="KW-0472">Membrane</keyword>
<dbReference type="GO" id="GO:0016020">
    <property type="term" value="C:membrane"/>
    <property type="evidence" value="ECO:0007669"/>
    <property type="project" value="UniProtKB-SubCell"/>
</dbReference>
<feature type="transmembrane region" description="Helical" evidence="5">
    <location>
        <begin position="45"/>
        <end position="63"/>
    </location>
</feature>
<dbReference type="Pfam" id="PF01925">
    <property type="entry name" value="TauE"/>
    <property type="match status" value="1"/>
</dbReference>
<feature type="transmembrane region" description="Helical" evidence="5">
    <location>
        <begin position="209"/>
        <end position="230"/>
    </location>
</feature>
<name>A0A1W1DL01_9ZZZZ</name>
<dbReference type="AlphaFoldDB" id="A0A1W1DL01"/>
<evidence type="ECO:0008006" key="7">
    <source>
        <dbReference type="Google" id="ProtNLM"/>
    </source>
</evidence>
<keyword evidence="3 5" id="KW-1133">Transmembrane helix</keyword>
<gene>
    <name evidence="6" type="ORF">MNB_SUP05-6-892</name>
</gene>
<protein>
    <recommendedName>
        <fullName evidence="7">Membrane transporter protein</fullName>
    </recommendedName>
</protein>
<comment type="subcellular location">
    <subcellularLocation>
        <location evidence="1">Membrane</location>
        <topology evidence="1">Multi-pass membrane protein</topology>
    </subcellularLocation>
</comment>
<organism evidence="6">
    <name type="scientific">hydrothermal vent metagenome</name>
    <dbReference type="NCBI Taxonomy" id="652676"/>
    <lineage>
        <taxon>unclassified sequences</taxon>
        <taxon>metagenomes</taxon>
        <taxon>ecological metagenomes</taxon>
    </lineage>
</organism>
<evidence type="ECO:0000313" key="6">
    <source>
        <dbReference type="EMBL" id="SFV82144.1"/>
    </source>
</evidence>
<feature type="transmembrane region" description="Helical" evidence="5">
    <location>
        <begin position="176"/>
        <end position="197"/>
    </location>
</feature>
<feature type="transmembrane region" description="Helical" evidence="5">
    <location>
        <begin position="12"/>
        <end position="38"/>
    </location>
</feature>
<dbReference type="PANTHER" id="PTHR43483">
    <property type="entry name" value="MEMBRANE TRANSPORTER PROTEIN HI_0806-RELATED"/>
    <property type="match status" value="1"/>
</dbReference>
<evidence type="ECO:0000256" key="3">
    <source>
        <dbReference type="ARBA" id="ARBA00022989"/>
    </source>
</evidence>
<feature type="transmembrane region" description="Helical" evidence="5">
    <location>
        <begin position="242"/>
        <end position="259"/>
    </location>
</feature>
<dbReference type="EMBL" id="FPHV01000147">
    <property type="protein sequence ID" value="SFV82144.1"/>
    <property type="molecule type" value="Genomic_DNA"/>
</dbReference>
<dbReference type="PANTHER" id="PTHR43483:SF3">
    <property type="entry name" value="MEMBRANE TRANSPORTER PROTEIN HI_0806-RELATED"/>
    <property type="match status" value="1"/>
</dbReference>
<accession>A0A1W1DL01</accession>
<evidence type="ECO:0000256" key="5">
    <source>
        <dbReference type="SAM" id="Phobius"/>
    </source>
</evidence>
<proteinExistence type="predicted"/>
<feature type="transmembrane region" description="Helical" evidence="5">
    <location>
        <begin position="108"/>
        <end position="125"/>
    </location>
</feature>
<dbReference type="InterPro" id="IPR002781">
    <property type="entry name" value="TM_pro_TauE-like"/>
</dbReference>
<reference evidence="6" key="1">
    <citation type="submission" date="2016-10" db="EMBL/GenBank/DDBJ databases">
        <authorList>
            <person name="de Groot N.N."/>
        </authorList>
    </citation>
    <scope>NUCLEOTIDE SEQUENCE</scope>
</reference>
<evidence type="ECO:0000256" key="4">
    <source>
        <dbReference type="ARBA" id="ARBA00023136"/>
    </source>
</evidence>
<evidence type="ECO:0000256" key="2">
    <source>
        <dbReference type="ARBA" id="ARBA00022692"/>
    </source>
</evidence>
<sequence>MAEIVPFLLLGAFSGFVAGLLGVGSGLIMVPALLYLLAGSTDQTVLMHTAVGTSLAAMVFTSISSVLAHHQHGAIHWHNFKKLTPTILLGAFSGALLTKVMSFDFMRLFFALFEFSVAAIMYFGLSSSAHIDNLSKWMWRITGYIIGLISAILGIGGGTMTTPFLTYNNVDIKNAIATSAAVGMPIAIAGALGFIVVGWDVQSASGGLGFIHTEALISIVAMSVLFAPLGAKVAHNVDGKKLKKFFAIFLAFLGLSVIAF</sequence>
<evidence type="ECO:0000256" key="1">
    <source>
        <dbReference type="ARBA" id="ARBA00004141"/>
    </source>
</evidence>